<dbReference type="Pfam" id="PF00005">
    <property type="entry name" value="ABC_tran"/>
    <property type="match status" value="1"/>
</dbReference>
<dbReference type="RefSeq" id="WP_380715785.1">
    <property type="nucleotide sequence ID" value="NZ_JBHSGI010000002.1"/>
</dbReference>
<evidence type="ECO:0000313" key="5">
    <source>
        <dbReference type="Proteomes" id="UP001595973"/>
    </source>
</evidence>
<protein>
    <submittedName>
        <fullName evidence="4">ABC transporter ATP-binding protein</fullName>
    </submittedName>
</protein>
<dbReference type="Proteomes" id="UP001595973">
    <property type="component" value="Unassembled WGS sequence"/>
</dbReference>
<dbReference type="PROSITE" id="PS50893">
    <property type="entry name" value="ABC_TRANSPORTER_2"/>
    <property type="match status" value="1"/>
</dbReference>
<evidence type="ECO:0000256" key="2">
    <source>
        <dbReference type="ARBA" id="ARBA00022840"/>
    </source>
</evidence>
<accession>A0ABV9KBH5</accession>
<proteinExistence type="predicted"/>
<name>A0ABV9KBH5_9RHOB</name>
<dbReference type="InterPro" id="IPR017871">
    <property type="entry name" value="ABC_transporter-like_CS"/>
</dbReference>
<dbReference type="PROSITE" id="PS00211">
    <property type="entry name" value="ABC_TRANSPORTER_1"/>
    <property type="match status" value="1"/>
</dbReference>
<comment type="caution">
    <text evidence="4">The sequence shown here is derived from an EMBL/GenBank/DDBJ whole genome shotgun (WGS) entry which is preliminary data.</text>
</comment>
<evidence type="ECO:0000313" key="4">
    <source>
        <dbReference type="EMBL" id="MFC4667555.1"/>
    </source>
</evidence>
<organism evidence="4 5">
    <name type="scientific">Seohaeicola nanhaiensis</name>
    <dbReference type="NCBI Taxonomy" id="1387282"/>
    <lineage>
        <taxon>Bacteria</taxon>
        <taxon>Pseudomonadati</taxon>
        <taxon>Pseudomonadota</taxon>
        <taxon>Alphaproteobacteria</taxon>
        <taxon>Rhodobacterales</taxon>
        <taxon>Roseobacteraceae</taxon>
        <taxon>Seohaeicola</taxon>
    </lineage>
</organism>
<dbReference type="InterPro" id="IPR027417">
    <property type="entry name" value="P-loop_NTPase"/>
</dbReference>
<dbReference type="InterPro" id="IPR003593">
    <property type="entry name" value="AAA+_ATPase"/>
</dbReference>
<reference evidence="5" key="1">
    <citation type="journal article" date="2019" name="Int. J. Syst. Evol. Microbiol.">
        <title>The Global Catalogue of Microorganisms (GCM) 10K type strain sequencing project: providing services to taxonomists for standard genome sequencing and annotation.</title>
        <authorList>
            <consortium name="The Broad Institute Genomics Platform"/>
            <consortium name="The Broad Institute Genome Sequencing Center for Infectious Disease"/>
            <person name="Wu L."/>
            <person name="Ma J."/>
        </authorList>
    </citation>
    <scope>NUCLEOTIDE SEQUENCE [LARGE SCALE GENOMIC DNA]</scope>
    <source>
        <strain evidence="5">CGMCC 4.7283</strain>
    </source>
</reference>
<gene>
    <name evidence="4" type="ORF">ACFO5X_03240</name>
</gene>
<dbReference type="SUPFAM" id="SSF52540">
    <property type="entry name" value="P-loop containing nucleoside triphosphate hydrolases"/>
    <property type="match status" value="1"/>
</dbReference>
<keyword evidence="1" id="KW-0547">Nucleotide-binding</keyword>
<dbReference type="PANTHER" id="PTHR42794">
    <property type="entry name" value="HEMIN IMPORT ATP-BINDING PROTEIN HMUV"/>
    <property type="match status" value="1"/>
</dbReference>
<dbReference type="PANTHER" id="PTHR42794:SF2">
    <property type="entry name" value="ABC TRANSPORTER ATP-BINDING PROTEIN"/>
    <property type="match status" value="1"/>
</dbReference>
<dbReference type="GO" id="GO:0005524">
    <property type="term" value="F:ATP binding"/>
    <property type="evidence" value="ECO:0007669"/>
    <property type="project" value="UniProtKB-KW"/>
</dbReference>
<feature type="domain" description="ABC transporter" evidence="3">
    <location>
        <begin position="3"/>
        <end position="235"/>
    </location>
</feature>
<dbReference type="InterPro" id="IPR003439">
    <property type="entry name" value="ABC_transporter-like_ATP-bd"/>
</dbReference>
<dbReference type="SMART" id="SM00382">
    <property type="entry name" value="AAA"/>
    <property type="match status" value="1"/>
</dbReference>
<dbReference type="Gene3D" id="3.40.50.300">
    <property type="entry name" value="P-loop containing nucleotide triphosphate hydrolases"/>
    <property type="match status" value="1"/>
</dbReference>
<dbReference type="EMBL" id="JBHSGI010000002">
    <property type="protein sequence ID" value="MFC4667555.1"/>
    <property type="molecule type" value="Genomic_DNA"/>
</dbReference>
<evidence type="ECO:0000256" key="1">
    <source>
        <dbReference type="ARBA" id="ARBA00022741"/>
    </source>
</evidence>
<keyword evidence="2 4" id="KW-0067">ATP-binding</keyword>
<evidence type="ECO:0000259" key="3">
    <source>
        <dbReference type="PROSITE" id="PS50893"/>
    </source>
</evidence>
<sequence length="253" mass="27659">MTLEGRDVTWKVDGLIVVNGVTLSAPKHGILGLVGPNGCGKSSLLRLLAGLRECQGGAVLLDGEVMARAPRKQVARRIAFVAQHAETQTALTSRDVVKLGRTPHRGAWDGWSDADELAVIGALRQVSMEHKAEQAWSTLSGGERQRIQIARALAQEPEIMLLDEPTNHLDIRHQRDLLRLLRKLECGTIIALHDLDHAAAYCDRIAVMEKGKVIAQGPPDEIITTEMIASVFGVDAIVHLRKDSGRPRVEFCL</sequence>
<keyword evidence="5" id="KW-1185">Reference proteome</keyword>
<dbReference type="CDD" id="cd03214">
    <property type="entry name" value="ABC_Iron-Siderophores_B12_Hemin"/>
    <property type="match status" value="1"/>
</dbReference>